<protein>
    <recommendedName>
        <fullName evidence="6">Small ribosomal subunit protein bS1</fullName>
    </recommendedName>
    <alternativeName>
        <fullName evidence="7">30S ribosomal protein S1</fullName>
    </alternativeName>
</protein>
<evidence type="ECO:0000259" key="9">
    <source>
        <dbReference type="PROSITE" id="PS50126"/>
    </source>
</evidence>
<dbReference type="PRINTS" id="PR00681">
    <property type="entry name" value="RIBOSOMALS1"/>
</dbReference>
<keyword evidence="5" id="KW-0687">Ribonucleoprotein</keyword>
<organism evidence="10">
    <name type="scientific">anaerobic digester metagenome</name>
    <dbReference type="NCBI Taxonomy" id="1263854"/>
    <lineage>
        <taxon>unclassified sequences</taxon>
        <taxon>metagenomes</taxon>
        <taxon>ecological metagenomes</taxon>
    </lineage>
</organism>
<feature type="domain" description="S1 motif" evidence="9">
    <location>
        <begin position="488"/>
        <end position="557"/>
    </location>
</feature>
<dbReference type="AlphaFoldDB" id="A0A485M437"/>
<dbReference type="InterPro" id="IPR035104">
    <property type="entry name" value="Ribosomal_protein_S1-like"/>
</dbReference>
<feature type="domain" description="S1 motif" evidence="9">
    <location>
        <begin position="139"/>
        <end position="206"/>
    </location>
</feature>
<feature type="region of interest" description="Disordered" evidence="8">
    <location>
        <begin position="563"/>
        <end position="582"/>
    </location>
</feature>
<dbReference type="PROSITE" id="PS50126">
    <property type="entry name" value="S1"/>
    <property type="match status" value="6"/>
</dbReference>
<sequence>MYSLEETKTDQKEVKEIKEEMTESTNTQEESGEFDKNLELEALYEETIDKRVSTGSVVTGTVVQVGTEYIMIDIGRKMEGQAPIREFIDENGAITVSVGDEVEVLVESINNAKGFIRLSKEKAQRIKVWDDIVKAYQENQTLKGKVVERIKGGLTVDIGVPAFLPTSQATLSPVSESELEKMVGKTIEVSIIKFNRKKNNVVVSHREVLEREREEKKKKLIATLSKGDVVEGTVKNIMAYGAFVDIGGIDGLLHITDMSWGKLKDPKEKVSPGDVIKVKVIEFDPETEKISLGTKQLTPDPWEGLEYRYPIGKKVSGKVTSITNYGAFVEIEEGVEGLVHISEMFWTKRMRHPSTILEEGQQVDVVVLGVDQENRRISLGLKQASPNPWDLLYEYYPPGTVVDATIKNVTDFGLFVSVDENIDIDGLVHVSDLTWDPKVKNPRELYKKGDVVKAKVLTVDPDNEKFSLGIKQLSPDPWTQVANEHPVGSVITGRITSLTDFGAFVEIREGVEGMIHISEVSSNKIENLSSVLSVGQEVEAMVLRLSPENKKIGLSIKALEEAQDKKVTASHEKTSEKVGTNLGELLKGLQDKNKGS</sequence>
<feature type="domain" description="S1 motif" evidence="9">
    <location>
        <begin position="55"/>
        <end position="121"/>
    </location>
</feature>
<dbReference type="InterPro" id="IPR003029">
    <property type="entry name" value="S1_domain"/>
</dbReference>
<dbReference type="CDD" id="cd04465">
    <property type="entry name" value="S1_RPS1_repeat_ec2_hs2"/>
    <property type="match status" value="1"/>
</dbReference>
<evidence type="ECO:0000256" key="3">
    <source>
        <dbReference type="ARBA" id="ARBA00022884"/>
    </source>
</evidence>
<dbReference type="InterPro" id="IPR000110">
    <property type="entry name" value="Ribosomal_bS1"/>
</dbReference>
<dbReference type="InterPro" id="IPR012340">
    <property type="entry name" value="NA-bd_OB-fold"/>
</dbReference>
<dbReference type="PANTHER" id="PTHR10724:SF7">
    <property type="entry name" value="SMALL RIBOSOMAL SUBUNIT PROTEIN BS1C"/>
    <property type="match status" value="1"/>
</dbReference>
<gene>
    <name evidence="10" type="primary">rpsA</name>
    <name evidence="10" type="ORF">SCFA_660060</name>
</gene>
<evidence type="ECO:0000256" key="4">
    <source>
        <dbReference type="ARBA" id="ARBA00022980"/>
    </source>
</evidence>
<reference evidence="10" key="1">
    <citation type="submission" date="2019-03" db="EMBL/GenBank/DDBJ databases">
        <authorList>
            <person name="Hao L."/>
        </authorList>
    </citation>
    <scope>NUCLEOTIDE SEQUENCE</scope>
</reference>
<feature type="compositionally biased region" description="Basic and acidic residues" evidence="8">
    <location>
        <begin position="563"/>
        <end position="576"/>
    </location>
</feature>
<dbReference type="InterPro" id="IPR050437">
    <property type="entry name" value="Ribos_protein_bS1-like"/>
</dbReference>
<evidence type="ECO:0000256" key="1">
    <source>
        <dbReference type="ARBA" id="ARBA00006767"/>
    </source>
</evidence>
<dbReference type="SUPFAM" id="SSF50249">
    <property type="entry name" value="Nucleic acid-binding proteins"/>
    <property type="match status" value="6"/>
</dbReference>
<feature type="compositionally biased region" description="Basic and acidic residues" evidence="8">
    <location>
        <begin position="1"/>
        <end position="21"/>
    </location>
</feature>
<dbReference type="NCBIfam" id="TIGR00717">
    <property type="entry name" value="rpsA"/>
    <property type="match status" value="1"/>
</dbReference>
<evidence type="ECO:0000313" key="10">
    <source>
        <dbReference type="EMBL" id="VFU17419.1"/>
    </source>
</evidence>
<keyword evidence="2" id="KW-0677">Repeat</keyword>
<proteinExistence type="inferred from homology"/>
<dbReference type="GO" id="GO:0006412">
    <property type="term" value="P:translation"/>
    <property type="evidence" value="ECO:0007669"/>
    <property type="project" value="InterPro"/>
</dbReference>
<keyword evidence="4 10" id="KW-0689">Ribosomal protein</keyword>
<dbReference type="CDD" id="cd05688">
    <property type="entry name" value="S1_RPS1_repeat_ec3"/>
    <property type="match status" value="1"/>
</dbReference>
<evidence type="ECO:0000256" key="2">
    <source>
        <dbReference type="ARBA" id="ARBA00022737"/>
    </source>
</evidence>
<keyword evidence="3" id="KW-0694">RNA-binding</keyword>
<dbReference type="FunFam" id="2.40.50.140:FF:000051">
    <property type="entry name" value="RNA-binding transcriptional accessory protein"/>
    <property type="match status" value="1"/>
</dbReference>
<name>A0A485M437_9ZZZZ</name>
<evidence type="ECO:0000256" key="5">
    <source>
        <dbReference type="ARBA" id="ARBA00023274"/>
    </source>
</evidence>
<feature type="domain" description="S1 motif" evidence="9">
    <location>
        <begin position="399"/>
        <end position="471"/>
    </location>
</feature>
<dbReference type="GO" id="GO:0022627">
    <property type="term" value="C:cytosolic small ribosomal subunit"/>
    <property type="evidence" value="ECO:0007669"/>
    <property type="project" value="TreeGrafter"/>
</dbReference>
<dbReference type="NCBIfam" id="NF004952">
    <property type="entry name" value="PRK06299.1-2"/>
    <property type="match status" value="1"/>
</dbReference>
<evidence type="ECO:0000256" key="7">
    <source>
        <dbReference type="ARBA" id="ARBA00035517"/>
    </source>
</evidence>
<dbReference type="PANTHER" id="PTHR10724">
    <property type="entry name" value="30S RIBOSOMAL PROTEIN S1"/>
    <property type="match status" value="1"/>
</dbReference>
<dbReference type="GO" id="GO:0003729">
    <property type="term" value="F:mRNA binding"/>
    <property type="evidence" value="ECO:0007669"/>
    <property type="project" value="TreeGrafter"/>
</dbReference>
<evidence type="ECO:0000256" key="6">
    <source>
        <dbReference type="ARBA" id="ARBA00035293"/>
    </source>
</evidence>
<dbReference type="SMART" id="SM00316">
    <property type="entry name" value="S1"/>
    <property type="match status" value="6"/>
</dbReference>
<feature type="region of interest" description="Disordered" evidence="8">
    <location>
        <begin position="1"/>
        <end position="36"/>
    </location>
</feature>
<dbReference type="FunFam" id="2.40.50.140:FF:000103">
    <property type="entry name" value="protein RRP5 homolog"/>
    <property type="match status" value="2"/>
</dbReference>
<dbReference type="EMBL" id="CAADRM010000132">
    <property type="protein sequence ID" value="VFU17419.1"/>
    <property type="molecule type" value="Genomic_DNA"/>
</dbReference>
<accession>A0A485M437</accession>
<feature type="domain" description="S1 motif" evidence="9">
    <location>
        <begin position="312"/>
        <end position="382"/>
    </location>
</feature>
<dbReference type="Gene3D" id="2.40.50.140">
    <property type="entry name" value="Nucleic acid-binding proteins"/>
    <property type="match status" value="6"/>
</dbReference>
<dbReference type="GO" id="GO:0003735">
    <property type="term" value="F:structural constituent of ribosome"/>
    <property type="evidence" value="ECO:0007669"/>
    <property type="project" value="InterPro"/>
</dbReference>
<evidence type="ECO:0000256" key="8">
    <source>
        <dbReference type="SAM" id="MobiDB-lite"/>
    </source>
</evidence>
<comment type="similarity">
    <text evidence="1">Belongs to the bacterial ribosomal protein bS1 family.</text>
</comment>
<feature type="domain" description="S1 motif" evidence="9">
    <location>
        <begin position="227"/>
        <end position="295"/>
    </location>
</feature>
<dbReference type="FunFam" id="2.40.50.140:FF:000011">
    <property type="entry name" value="30S ribosomal protein S1"/>
    <property type="match status" value="1"/>
</dbReference>
<dbReference type="Pfam" id="PF00575">
    <property type="entry name" value="S1"/>
    <property type="match status" value="6"/>
</dbReference>